<dbReference type="InterPro" id="IPR006442">
    <property type="entry name" value="Antitoxin_Phd/YefM"/>
</dbReference>
<accession>A0A239PJR6</accession>
<dbReference type="NCBIfam" id="TIGR01552">
    <property type="entry name" value="phd_fam"/>
    <property type="match status" value="1"/>
</dbReference>
<comment type="similarity">
    <text evidence="1 2">Belongs to the phD/YefM antitoxin family.</text>
</comment>
<dbReference type="InterPro" id="IPR051416">
    <property type="entry name" value="phD-YefM_TA_antitoxins"/>
</dbReference>
<dbReference type="AlphaFoldDB" id="A0A239PJR6"/>
<dbReference type="Gene3D" id="3.40.1620.10">
    <property type="entry name" value="YefM-like domain"/>
    <property type="match status" value="1"/>
</dbReference>
<dbReference type="InterPro" id="IPR036165">
    <property type="entry name" value="YefM-like_sf"/>
</dbReference>
<proteinExistence type="inferred from homology"/>
<dbReference type="PANTHER" id="PTHR35377">
    <property type="entry name" value="ANTITOXIN VAPB49-RELATED-RELATED"/>
    <property type="match status" value="1"/>
</dbReference>
<evidence type="ECO:0000256" key="1">
    <source>
        <dbReference type="ARBA" id="ARBA00009981"/>
    </source>
</evidence>
<dbReference type="Proteomes" id="UP000198346">
    <property type="component" value="Unassembled WGS sequence"/>
</dbReference>
<dbReference type="RefSeq" id="WP_089411037.1">
    <property type="nucleotide sequence ID" value="NZ_FZQA01000001.1"/>
</dbReference>
<dbReference type="Pfam" id="PF02604">
    <property type="entry name" value="PhdYeFM_antitox"/>
    <property type="match status" value="1"/>
</dbReference>
<dbReference type="OrthoDB" id="9800503at2"/>
<reference evidence="3 4" key="1">
    <citation type="submission" date="2017-07" db="EMBL/GenBank/DDBJ databases">
        <authorList>
            <person name="Sun Z.S."/>
            <person name="Albrecht U."/>
            <person name="Echele G."/>
            <person name="Lee C.C."/>
        </authorList>
    </citation>
    <scope>NUCLEOTIDE SEQUENCE [LARGE SCALE GENOMIC DNA]</scope>
    <source>
        <strain evidence="3 4">CGMCC 1.12710</strain>
    </source>
</reference>
<evidence type="ECO:0000313" key="4">
    <source>
        <dbReference type="Proteomes" id="UP000198346"/>
    </source>
</evidence>
<protein>
    <recommendedName>
        <fullName evidence="2">Antitoxin</fullName>
    </recommendedName>
</protein>
<organism evidence="3 4">
    <name type="scientific">Amphiplicatus metriothermophilus</name>
    <dbReference type="NCBI Taxonomy" id="1519374"/>
    <lineage>
        <taxon>Bacteria</taxon>
        <taxon>Pseudomonadati</taxon>
        <taxon>Pseudomonadota</taxon>
        <taxon>Alphaproteobacteria</taxon>
        <taxon>Parvularculales</taxon>
        <taxon>Parvularculaceae</taxon>
        <taxon>Amphiplicatus</taxon>
    </lineage>
</organism>
<evidence type="ECO:0000256" key="2">
    <source>
        <dbReference type="RuleBase" id="RU362080"/>
    </source>
</evidence>
<name>A0A239PJR6_9PROT</name>
<dbReference type="EMBL" id="FZQA01000001">
    <property type="protein sequence ID" value="SNT68052.1"/>
    <property type="molecule type" value="Genomic_DNA"/>
</dbReference>
<evidence type="ECO:0000313" key="3">
    <source>
        <dbReference type="EMBL" id="SNT68052.1"/>
    </source>
</evidence>
<sequence>MTKQVNLSEAKTRLSQLVDEAAAGEEIVIAKNGAPRAVLKPLPEAAQKKRVFGLWKGEARLPTAEEWAEMDRDVLELFGVKNDGRA</sequence>
<dbReference type="SUPFAM" id="SSF143120">
    <property type="entry name" value="YefM-like"/>
    <property type="match status" value="1"/>
</dbReference>
<keyword evidence="4" id="KW-1185">Reference proteome</keyword>
<gene>
    <name evidence="3" type="ORF">SAMN06297382_0548</name>
</gene>
<comment type="function">
    <text evidence="2">Antitoxin component of a type II toxin-antitoxin (TA) system.</text>
</comment>